<organism evidence="1">
    <name type="scientific">Fagus sylvatica</name>
    <name type="common">Beechnut</name>
    <dbReference type="NCBI Taxonomy" id="28930"/>
    <lineage>
        <taxon>Eukaryota</taxon>
        <taxon>Viridiplantae</taxon>
        <taxon>Streptophyta</taxon>
        <taxon>Embryophyta</taxon>
        <taxon>Tracheophyta</taxon>
        <taxon>Spermatophyta</taxon>
        <taxon>Magnoliopsida</taxon>
        <taxon>eudicotyledons</taxon>
        <taxon>Gunneridae</taxon>
        <taxon>Pentapetalae</taxon>
        <taxon>rosids</taxon>
        <taxon>fabids</taxon>
        <taxon>Fagales</taxon>
        <taxon>Fagaceae</taxon>
        <taxon>Fagus</taxon>
    </lineage>
</organism>
<dbReference type="AlphaFoldDB" id="A0A2N9F367"/>
<name>A0A2N9F367_FAGSY</name>
<accession>A0A2N9F367</accession>
<gene>
    <name evidence="1" type="ORF">FSB_LOCUS9444</name>
</gene>
<dbReference type="EMBL" id="OIVN01000524">
    <property type="protein sequence ID" value="SPC81562.1"/>
    <property type="molecule type" value="Genomic_DNA"/>
</dbReference>
<reference evidence="1" key="1">
    <citation type="submission" date="2018-02" db="EMBL/GenBank/DDBJ databases">
        <authorList>
            <person name="Cohen D.B."/>
            <person name="Kent A.D."/>
        </authorList>
    </citation>
    <scope>NUCLEOTIDE SEQUENCE</scope>
</reference>
<proteinExistence type="predicted"/>
<evidence type="ECO:0000313" key="1">
    <source>
        <dbReference type="EMBL" id="SPC81562.1"/>
    </source>
</evidence>
<sequence length="141" mass="15252">MAELSLCCKSLTPPAPAPALPPFQHPQFSPRIPTVIGGTEQRHRTTTTSFAAKSGGFSLNSILKGCQACGGKGAIECPGCRDLTAKEIRCTLEVVVVYADHPPKIKLDTYFRRVLRICLHMVFTSCGALTLRVKQPVTTPE</sequence>
<protein>
    <submittedName>
        <fullName evidence="1">Uncharacterized protein</fullName>
    </submittedName>
</protein>